<dbReference type="Proteomes" id="UP000821845">
    <property type="component" value="Chromosome 10"/>
</dbReference>
<evidence type="ECO:0000313" key="2">
    <source>
        <dbReference type="Proteomes" id="UP000821845"/>
    </source>
</evidence>
<name>A0ACB7TA02_HYAAI</name>
<organism evidence="1 2">
    <name type="scientific">Hyalomma asiaticum</name>
    <name type="common">Tick</name>
    <dbReference type="NCBI Taxonomy" id="266040"/>
    <lineage>
        <taxon>Eukaryota</taxon>
        <taxon>Metazoa</taxon>
        <taxon>Ecdysozoa</taxon>
        <taxon>Arthropoda</taxon>
        <taxon>Chelicerata</taxon>
        <taxon>Arachnida</taxon>
        <taxon>Acari</taxon>
        <taxon>Parasitiformes</taxon>
        <taxon>Ixodida</taxon>
        <taxon>Ixodoidea</taxon>
        <taxon>Ixodidae</taxon>
        <taxon>Hyalomminae</taxon>
        <taxon>Hyalomma</taxon>
    </lineage>
</organism>
<reference evidence="1" key="1">
    <citation type="submission" date="2020-05" db="EMBL/GenBank/DDBJ databases">
        <title>Large-scale comparative analyses of tick genomes elucidate their genetic diversity and vector capacities.</title>
        <authorList>
            <person name="Jia N."/>
            <person name="Wang J."/>
            <person name="Shi W."/>
            <person name="Du L."/>
            <person name="Sun Y."/>
            <person name="Zhan W."/>
            <person name="Jiang J."/>
            <person name="Wang Q."/>
            <person name="Zhang B."/>
            <person name="Ji P."/>
            <person name="Sakyi L.B."/>
            <person name="Cui X."/>
            <person name="Yuan T."/>
            <person name="Jiang B."/>
            <person name="Yang W."/>
            <person name="Lam T.T.-Y."/>
            <person name="Chang Q."/>
            <person name="Ding S."/>
            <person name="Wang X."/>
            <person name="Zhu J."/>
            <person name="Ruan X."/>
            <person name="Zhao L."/>
            <person name="Wei J."/>
            <person name="Que T."/>
            <person name="Du C."/>
            <person name="Cheng J."/>
            <person name="Dai P."/>
            <person name="Han X."/>
            <person name="Huang E."/>
            <person name="Gao Y."/>
            <person name="Liu J."/>
            <person name="Shao H."/>
            <person name="Ye R."/>
            <person name="Li L."/>
            <person name="Wei W."/>
            <person name="Wang X."/>
            <person name="Wang C."/>
            <person name="Yang T."/>
            <person name="Huo Q."/>
            <person name="Li W."/>
            <person name="Guo W."/>
            <person name="Chen H."/>
            <person name="Zhou L."/>
            <person name="Ni X."/>
            <person name="Tian J."/>
            <person name="Zhou Y."/>
            <person name="Sheng Y."/>
            <person name="Liu T."/>
            <person name="Pan Y."/>
            <person name="Xia L."/>
            <person name="Li J."/>
            <person name="Zhao F."/>
            <person name="Cao W."/>
        </authorList>
    </citation>
    <scope>NUCLEOTIDE SEQUENCE</scope>
    <source>
        <strain evidence="1">Hyas-2018</strain>
    </source>
</reference>
<accession>A0ACB7TA02</accession>
<dbReference type="EMBL" id="CM023490">
    <property type="protein sequence ID" value="KAH6942963.1"/>
    <property type="molecule type" value="Genomic_DNA"/>
</dbReference>
<evidence type="ECO:0000313" key="1">
    <source>
        <dbReference type="EMBL" id="KAH6942963.1"/>
    </source>
</evidence>
<protein>
    <submittedName>
        <fullName evidence="1">Uncharacterized protein</fullName>
    </submittedName>
</protein>
<keyword evidence="2" id="KW-1185">Reference proteome</keyword>
<comment type="caution">
    <text evidence="1">The sequence shown here is derived from an EMBL/GenBank/DDBJ whole genome shotgun (WGS) entry which is preliminary data.</text>
</comment>
<proteinExistence type="predicted"/>
<gene>
    <name evidence="1" type="ORF">HPB50_012993</name>
</gene>
<sequence>MPMAVDGKLTEVKYTRPECAFCDLSDRFTLPDRTFNRQYAAFYCARYKAVRDVLEDRAKEKWGKLNVPLATLCDLVEDKKSIVVGTLFKIMELQPSILKEISEEHHIAPQPQRSHFTDNADSLVLEDDKQRLALSGNIDVHTHVTGVPIALLGRVGTDGRFAVEDFCYADPPQQIKRPLLKNDMFVLLVSGVGLTEKADSLLPFQLLIDYVSGFLGCDDDQEKASRVVRVILAGNSLRQKGSSKDMSRAKFTVRKESSADASVARLLDSLLEQLSRSVEVDVMPGLSDPAASLLPQQPMHPCLFPGASQRASLRCVTNPYQFELDGLRILGTSGQNVTDVQRYSKLTCPLEIMEKTLQWRHLAPTCPDTLSCYPFTDQDPFILDSCPHVYFVGNQKKFATKLYKRYPPPPPVRSHRAGRFQPHAKNMELRVGNKYRLGRKIGSGSFGDIYLGTNITTGEEVAIKLECIKTKHPQLHIESKFYKMMQGGVGIPLIKWCGSEGDYNVMVMELLGPSLEDLFNFCNRKFSLKTVLLLADQLVSRVEYIHSKNFIHRDIKPDNFLMGLGKKGNLVYIIDFGLAKKYRDSRTHNHIPYRENKNLTGTARYASINTHLGIEQSRRDDLESLGYVLMYFNRGSLPWQGLRAATKRQKYERISEKKMSTPIEELCRSFPSEFATYLNYCRSLRFDEKPDYSYLRQLLRNLFHRQGFTYDYVFDWNMLKFGGNRSQAGGAEAGATGVVGAEGGPEGGHRAQGGAQQAHHASTAASRGLPPTTASGSQRPPYRGTFLTGMNGEQHGMPASPPYPPWRKGADHHNAASGALTKSGVAKASDR</sequence>